<name>A0ACC1IZ34_9FUNG</name>
<reference evidence="1" key="1">
    <citation type="submission" date="2022-07" db="EMBL/GenBank/DDBJ databases">
        <title>Phylogenomic reconstructions and comparative analyses of Kickxellomycotina fungi.</title>
        <authorList>
            <person name="Reynolds N.K."/>
            <person name="Stajich J.E."/>
            <person name="Barry K."/>
            <person name="Grigoriev I.V."/>
            <person name="Crous P."/>
            <person name="Smith M.E."/>
        </authorList>
    </citation>
    <scope>NUCLEOTIDE SEQUENCE</scope>
    <source>
        <strain evidence="1">NRRL 5244</strain>
    </source>
</reference>
<comment type="caution">
    <text evidence="1">The sequence shown here is derived from an EMBL/GenBank/DDBJ whole genome shotgun (WGS) entry which is preliminary data.</text>
</comment>
<dbReference type="EMBL" id="JANBPW010006120">
    <property type="protein sequence ID" value="KAJ1931215.1"/>
    <property type="molecule type" value="Genomic_DNA"/>
</dbReference>
<organism evidence="1 2">
    <name type="scientific">Linderina macrospora</name>
    <dbReference type="NCBI Taxonomy" id="4868"/>
    <lineage>
        <taxon>Eukaryota</taxon>
        <taxon>Fungi</taxon>
        <taxon>Fungi incertae sedis</taxon>
        <taxon>Zoopagomycota</taxon>
        <taxon>Kickxellomycotina</taxon>
        <taxon>Kickxellomycetes</taxon>
        <taxon>Kickxellales</taxon>
        <taxon>Kickxellaceae</taxon>
        <taxon>Linderina</taxon>
    </lineage>
</organism>
<sequence>MEPASRLGSESEATAWLDSVAQAYAAKAGIQLGSAGGATPVAVNATVAVSGPVSDQSHRDFVIQQINVMARYAGIDLRAGDRLADDARAVAKASQAKLDAISEELGDDLVEGVVGKFEARKARKFDSAWNWARQDAVAWIYGVLLGDQPEEDAQRLLALTNRSSLGLLKLVAATASVLQRNSGDAASVRAAAFAQSLYKAIEAKLGAEPIYKELAPSVRPHVDISATGEIKYSEVPREGEPTIVDYVERMRQEVDKKDPFVFLQKHDRISKWSLDHANTSVYFDVLAEVGRSGLSFAGKTAL</sequence>
<keyword evidence="1" id="KW-0808">Transferase</keyword>
<accession>A0ACC1IZ34</accession>
<feature type="non-terminal residue" evidence="1">
    <location>
        <position position="302"/>
    </location>
</feature>
<keyword evidence="2" id="KW-1185">Reference proteome</keyword>
<proteinExistence type="predicted"/>
<keyword evidence="1" id="KW-0012">Acyltransferase</keyword>
<dbReference type="EC" id="2.3.1.86" evidence="1"/>
<dbReference type="Proteomes" id="UP001150603">
    <property type="component" value="Unassembled WGS sequence"/>
</dbReference>
<evidence type="ECO:0000313" key="2">
    <source>
        <dbReference type="Proteomes" id="UP001150603"/>
    </source>
</evidence>
<protein>
    <submittedName>
        <fullName evidence="1">Fatty acid synthase alpha subunit Lsd1</fullName>
        <ecNumber evidence="1">2.3.1.86</ecNumber>
    </submittedName>
</protein>
<gene>
    <name evidence="1" type="primary">fas2_17</name>
    <name evidence="1" type="ORF">FBU59_006791</name>
</gene>
<evidence type="ECO:0000313" key="1">
    <source>
        <dbReference type="EMBL" id="KAJ1931215.1"/>
    </source>
</evidence>